<proteinExistence type="predicted"/>
<feature type="domain" description="DUF4283" evidence="1">
    <location>
        <begin position="68"/>
        <end position="134"/>
    </location>
</feature>
<dbReference type="AlphaFoldDB" id="V4L3N8"/>
<keyword evidence="3" id="KW-1185">Reference proteome</keyword>
<organism evidence="2 3">
    <name type="scientific">Eutrema salsugineum</name>
    <name type="common">Saltwater cress</name>
    <name type="synonym">Sisymbrium salsugineum</name>
    <dbReference type="NCBI Taxonomy" id="72664"/>
    <lineage>
        <taxon>Eukaryota</taxon>
        <taxon>Viridiplantae</taxon>
        <taxon>Streptophyta</taxon>
        <taxon>Embryophyta</taxon>
        <taxon>Tracheophyta</taxon>
        <taxon>Spermatophyta</taxon>
        <taxon>Magnoliopsida</taxon>
        <taxon>eudicotyledons</taxon>
        <taxon>Gunneridae</taxon>
        <taxon>Pentapetalae</taxon>
        <taxon>rosids</taxon>
        <taxon>malvids</taxon>
        <taxon>Brassicales</taxon>
        <taxon>Brassicaceae</taxon>
        <taxon>Eutremeae</taxon>
        <taxon>Eutrema</taxon>
    </lineage>
</organism>
<dbReference type="OMA" id="RTNEDNM"/>
<evidence type="ECO:0000313" key="2">
    <source>
        <dbReference type="EMBL" id="ESQ36907.1"/>
    </source>
</evidence>
<dbReference type="EMBL" id="KI517609">
    <property type="protein sequence ID" value="ESQ36907.1"/>
    <property type="molecule type" value="Genomic_DNA"/>
</dbReference>
<evidence type="ECO:0000259" key="1">
    <source>
        <dbReference type="Pfam" id="PF14111"/>
    </source>
</evidence>
<dbReference type="eggNOG" id="KOG1075">
    <property type="taxonomic scope" value="Eukaryota"/>
</dbReference>
<reference evidence="2 3" key="1">
    <citation type="journal article" date="2013" name="Front. Plant Sci.">
        <title>The Reference Genome of the Halophytic Plant Eutrema salsugineum.</title>
        <authorList>
            <person name="Yang R."/>
            <person name="Jarvis D.E."/>
            <person name="Chen H."/>
            <person name="Beilstein M.A."/>
            <person name="Grimwood J."/>
            <person name="Jenkins J."/>
            <person name="Shu S."/>
            <person name="Prochnik S."/>
            <person name="Xin M."/>
            <person name="Ma C."/>
            <person name="Schmutz J."/>
            <person name="Wing R.A."/>
            <person name="Mitchell-Olds T."/>
            <person name="Schumaker K.S."/>
            <person name="Wang X."/>
        </authorList>
    </citation>
    <scope>NUCLEOTIDE SEQUENCE [LARGE SCALE GENOMIC DNA]</scope>
</reference>
<name>V4L3N8_EUTSA</name>
<dbReference type="Pfam" id="PF14111">
    <property type="entry name" value="DUF4283"/>
    <property type="match status" value="1"/>
</dbReference>
<gene>
    <name evidence="2" type="ORF">EUTSA_v10002885mg</name>
</gene>
<protein>
    <recommendedName>
        <fullName evidence="1">DUF4283 domain-containing protein</fullName>
    </recommendedName>
</protein>
<accession>V4L3N8</accession>
<dbReference type="Proteomes" id="UP000030689">
    <property type="component" value="Unassembled WGS sequence"/>
</dbReference>
<dbReference type="KEGG" id="eus:EUTSA_v10002885mg"/>
<evidence type="ECO:0000313" key="3">
    <source>
        <dbReference type="Proteomes" id="UP000030689"/>
    </source>
</evidence>
<dbReference type="Gramene" id="ESQ36907">
    <property type="protein sequence ID" value="ESQ36907"/>
    <property type="gene ID" value="EUTSA_v10002885mg"/>
</dbReference>
<dbReference type="InterPro" id="IPR025558">
    <property type="entry name" value="DUF4283"/>
</dbReference>
<sequence>MTSNPLDYEAGQLLCYLYRRLIYKFFLHQIPLFFINLDKNLWLDLQKLSLDSDRAPLKLAVEAKNKRKADHRLSLIVKALNPKHQNPAGIRVMMPKAWKLDGRITSRTNEDNMVQFFFRHEHQLNQPWNYRDWMLVVD</sequence>